<proteinExistence type="predicted"/>
<reference evidence="1" key="1">
    <citation type="journal article" date="2013" name="Nat. Commun.">
        <title>Whole-genome sequencing of Oryza brachyantha reveals mechanisms underlying Oryza genome evolution.</title>
        <authorList>
            <person name="Chen J."/>
            <person name="Huang Q."/>
            <person name="Gao D."/>
            <person name="Wang J."/>
            <person name="Lang Y."/>
            <person name="Liu T."/>
            <person name="Li B."/>
            <person name="Bai Z."/>
            <person name="Luis Goicoechea J."/>
            <person name="Liang C."/>
            <person name="Chen C."/>
            <person name="Zhang W."/>
            <person name="Sun S."/>
            <person name="Liao Y."/>
            <person name="Zhang X."/>
            <person name="Yang L."/>
            <person name="Song C."/>
            <person name="Wang M."/>
            <person name="Shi J."/>
            <person name="Liu G."/>
            <person name="Liu J."/>
            <person name="Zhou H."/>
            <person name="Zhou W."/>
            <person name="Yu Q."/>
            <person name="An N."/>
            <person name="Chen Y."/>
            <person name="Cai Q."/>
            <person name="Wang B."/>
            <person name="Liu B."/>
            <person name="Min J."/>
            <person name="Huang Y."/>
            <person name="Wu H."/>
            <person name="Li Z."/>
            <person name="Zhang Y."/>
            <person name="Yin Y."/>
            <person name="Song W."/>
            <person name="Jiang J."/>
            <person name="Jackson S.A."/>
            <person name="Wing R.A."/>
            <person name="Wang J."/>
            <person name="Chen M."/>
        </authorList>
    </citation>
    <scope>NUCLEOTIDE SEQUENCE [LARGE SCALE GENOMIC DNA]</scope>
    <source>
        <strain evidence="1">cv. IRGC 101232</strain>
    </source>
</reference>
<dbReference type="AlphaFoldDB" id="J3MVV1"/>
<evidence type="ECO:0000313" key="1">
    <source>
        <dbReference type="EnsemblPlants" id="OB09G11290.1"/>
    </source>
</evidence>
<accession>J3MVV1</accession>
<protein>
    <submittedName>
        <fullName evidence="1">Uncharacterized protein</fullName>
    </submittedName>
</protein>
<dbReference type="EnsemblPlants" id="OB09G11290.1">
    <property type="protein sequence ID" value="OB09G11290.1"/>
    <property type="gene ID" value="OB09G11290"/>
</dbReference>
<evidence type="ECO:0000313" key="2">
    <source>
        <dbReference type="Proteomes" id="UP000006038"/>
    </source>
</evidence>
<dbReference type="Proteomes" id="UP000006038">
    <property type="component" value="Chromosome 9"/>
</dbReference>
<keyword evidence="2" id="KW-1185">Reference proteome</keyword>
<name>J3MVV1_ORYBR</name>
<sequence length="109" mass="11902">MRRGRREDVAGVALAVVARGEDEGVEGYRKGGYHAIRPGTSSPQAATSLGANSARGTKYIHSESPTSHCPKDSHLVTSPASCLVICELRECNEQLWFWLKCMMAFQHPS</sequence>
<organism evidence="1">
    <name type="scientific">Oryza brachyantha</name>
    <name type="common">malo sina</name>
    <dbReference type="NCBI Taxonomy" id="4533"/>
    <lineage>
        <taxon>Eukaryota</taxon>
        <taxon>Viridiplantae</taxon>
        <taxon>Streptophyta</taxon>
        <taxon>Embryophyta</taxon>
        <taxon>Tracheophyta</taxon>
        <taxon>Spermatophyta</taxon>
        <taxon>Magnoliopsida</taxon>
        <taxon>Liliopsida</taxon>
        <taxon>Poales</taxon>
        <taxon>Poaceae</taxon>
        <taxon>BOP clade</taxon>
        <taxon>Oryzoideae</taxon>
        <taxon>Oryzeae</taxon>
        <taxon>Oryzinae</taxon>
        <taxon>Oryza</taxon>
    </lineage>
</organism>
<dbReference type="HOGENOM" id="CLU_2188032_0_0_1"/>
<dbReference type="Gramene" id="OB09G11290.1">
    <property type="protein sequence ID" value="OB09G11290.1"/>
    <property type="gene ID" value="OB09G11290"/>
</dbReference>
<reference evidence="1" key="2">
    <citation type="submission" date="2013-04" db="UniProtKB">
        <authorList>
            <consortium name="EnsemblPlants"/>
        </authorList>
    </citation>
    <scope>IDENTIFICATION</scope>
</reference>